<dbReference type="RefSeq" id="WP_149487364.1">
    <property type="nucleotide sequence ID" value="NZ_CP036150.1"/>
</dbReference>
<dbReference type="Proteomes" id="UP000324209">
    <property type="component" value="Chromosome"/>
</dbReference>
<evidence type="ECO:0000313" key="2">
    <source>
        <dbReference type="EMBL" id="QEN09289.1"/>
    </source>
</evidence>
<feature type="transmembrane region" description="Helical" evidence="1">
    <location>
        <begin position="372"/>
        <end position="398"/>
    </location>
</feature>
<protein>
    <recommendedName>
        <fullName evidence="4">Cytochrome C biogenesis protein transmembrane domain-containing protein</fullName>
    </recommendedName>
</protein>
<dbReference type="PANTHER" id="PTHR31272:SF9">
    <property type="entry name" value="BLL1027 PROTEIN"/>
    <property type="match status" value="1"/>
</dbReference>
<keyword evidence="3" id="KW-1185">Reference proteome</keyword>
<evidence type="ECO:0008006" key="4">
    <source>
        <dbReference type="Google" id="ProtNLM"/>
    </source>
</evidence>
<reference evidence="2 3" key="1">
    <citation type="submission" date="2019-02" db="EMBL/GenBank/DDBJ databases">
        <title>Complete Genome Sequence and Methylome Analysis of free living Spirochaetas.</title>
        <authorList>
            <person name="Fomenkov A."/>
            <person name="Dubinina G."/>
            <person name="Leshcheva N."/>
            <person name="Mikheeva N."/>
            <person name="Grabovich M."/>
            <person name="Vincze T."/>
            <person name="Roberts R.J."/>
        </authorList>
    </citation>
    <scope>NUCLEOTIDE SEQUENCE [LARGE SCALE GENOMIC DNA]</scope>
    <source>
        <strain evidence="2 3">K2</strain>
    </source>
</reference>
<evidence type="ECO:0000313" key="3">
    <source>
        <dbReference type="Proteomes" id="UP000324209"/>
    </source>
</evidence>
<feature type="transmembrane region" description="Helical" evidence="1">
    <location>
        <begin position="318"/>
        <end position="339"/>
    </location>
</feature>
<dbReference type="AlphaFoldDB" id="A0A5C1QQ12"/>
<name>A0A5C1QQ12_9SPIO</name>
<proteinExistence type="predicted"/>
<feature type="transmembrane region" description="Helical" evidence="1">
    <location>
        <begin position="454"/>
        <end position="471"/>
    </location>
</feature>
<feature type="transmembrane region" description="Helical" evidence="1">
    <location>
        <begin position="410"/>
        <end position="434"/>
    </location>
</feature>
<organism evidence="2 3">
    <name type="scientific">Oceanispirochaeta crateris</name>
    <dbReference type="NCBI Taxonomy" id="2518645"/>
    <lineage>
        <taxon>Bacteria</taxon>
        <taxon>Pseudomonadati</taxon>
        <taxon>Spirochaetota</taxon>
        <taxon>Spirochaetia</taxon>
        <taxon>Spirochaetales</taxon>
        <taxon>Spirochaetaceae</taxon>
        <taxon>Oceanispirochaeta</taxon>
    </lineage>
</organism>
<feature type="transmembrane region" description="Helical" evidence="1">
    <location>
        <begin position="243"/>
        <end position="267"/>
    </location>
</feature>
<dbReference type="EMBL" id="CP036150">
    <property type="protein sequence ID" value="QEN09289.1"/>
    <property type="molecule type" value="Genomic_DNA"/>
</dbReference>
<dbReference type="OrthoDB" id="9797355at2"/>
<accession>A0A5C1QQ12</accession>
<keyword evidence="1" id="KW-0472">Membrane</keyword>
<evidence type="ECO:0000256" key="1">
    <source>
        <dbReference type="SAM" id="Phobius"/>
    </source>
</evidence>
<gene>
    <name evidence="2" type="ORF">EXM22_15370</name>
</gene>
<dbReference type="InterPro" id="IPR051790">
    <property type="entry name" value="Cytochrome_c-biogenesis_DsbD"/>
</dbReference>
<feature type="transmembrane region" description="Helical" evidence="1">
    <location>
        <begin position="287"/>
        <end position="306"/>
    </location>
</feature>
<keyword evidence="1" id="KW-0812">Transmembrane</keyword>
<dbReference type="KEGG" id="ock:EXM22_15370"/>
<keyword evidence="1" id="KW-1133">Transmembrane helix</keyword>
<sequence>MKSLPALLLCLFNLLPLFGDVLFEPPRLSLGPESSVKFEGVVAITNLEEEDLSIDFMASAEGWGIEPSSLTLRGGEQGSIQISGNLPPSDEAVVILMLSDRDDVPSLYTIYPTGSIADDAHGLSNPDEEGSFVFFYTPGCEICEEFYTEVLPALEEETGRVLRPEKLNVLEPGHYERLESLLQGQSRSVSDFPILIAGNSVYTGEREIKEDFPRYIRSHPEEDSFSVEREYPEVSQALPDLRWLAVFMAGLLDGINPCAFTTLIFLISYLRLLGKKGRDILKIGGSFTLAVFLTYFLVGLGAFKFIRMADSFSMISKIIKYLLGISLFILSALSFIDFWRIKQGRTSQSFLQLSAKNKKRIHKVVRSSSRSAFVYLSSFAAGVLISVYELGCTGQIYLPMLVYMVKQEQWSALFPLALYNVAFILPLILVFALFYKGSDSGRIAELFQKNLGMIKIATAGLFLLMALFLLFF</sequence>
<dbReference type="PANTHER" id="PTHR31272">
    <property type="entry name" value="CYTOCHROME C-TYPE BIOGENESIS PROTEIN HI_1454-RELATED"/>
    <property type="match status" value="1"/>
</dbReference>